<organism evidence="1 2">
    <name type="scientific">Ancylobacter oerskovii</name>
    <dbReference type="NCBI Taxonomy" id="459519"/>
    <lineage>
        <taxon>Bacteria</taxon>
        <taxon>Pseudomonadati</taxon>
        <taxon>Pseudomonadota</taxon>
        <taxon>Alphaproteobacteria</taxon>
        <taxon>Hyphomicrobiales</taxon>
        <taxon>Xanthobacteraceae</taxon>
        <taxon>Ancylobacter</taxon>
    </lineage>
</organism>
<reference evidence="2" key="1">
    <citation type="journal article" date="2019" name="Int. J. Syst. Evol. Microbiol.">
        <title>The Global Catalogue of Microorganisms (GCM) 10K type strain sequencing project: providing services to taxonomists for standard genome sequencing and annotation.</title>
        <authorList>
            <consortium name="The Broad Institute Genomics Platform"/>
            <consortium name="The Broad Institute Genome Sequencing Center for Infectious Disease"/>
            <person name="Wu L."/>
            <person name="Ma J."/>
        </authorList>
    </citation>
    <scope>NUCLEOTIDE SEQUENCE [LARGE SCALE GENOMIC DNA]</scope>
    <source>
        <strain evidence="2">CCM 7435</strain>
    </source>
</reference>
<evidence type="ECO:0000313" key="1">
    <source>
        <dbReference type="EMBL" id="MFD2139040.1"/>
    </source>
</evidence>
<keyword evidence="2" id="KW-1185">Reference proteome</keyword>
<accession>A0ABW4YRZ1</accession>
<sequence>MWPFSPPVEPLLAVDRIVSLGALCEVAYQARRLSRTGRAYPFDWWDTPFHGVLTVLEVGAAEVFAAVHIVRVPTGRGTLPAFCSRLSETIHQHEFSAGEDVPAMEAAEIERRLVPKYRALHHRLIADCASGTTLFVRQRNPRYDVEGAALEATLDRLHAALVRFAADPRLLLLDYPPVAPRPWLIAAQVPCYRDRRDLGSRRGWNEVFRAHGIVCRAPGDDFGIEDLRASFARASPLAVAIRRALRRRRALPRGAD</sequence>
<proteinExistence type="predicted"/>
<evidence type="ECO:0000313" key="2">
    <source>
        <dbReference type="Proteomes" id="UP001597299"/>
    </source>
</evidence>
<dbReference type="Pfam" id="PF08795">
    <property type="entry name" value="DUF1796"/>
    <property type="match status" value="1"/>
</dbReference>
<gene>
    <name evidence="1" type="ORF">ACFSNC_01370</name>
</gene>
<comment type="caution">
    <text evidence="1">The sequence shown here is derived from an EMBL/GenBank/DDBJ whole genome shotgun (WGS) entry which is preliminary data.</text>
</comment>
<dbReference type="RefSeq" id="WP_213354758.1">
    <property type="nucleotide sequence ID" value="NZ_JAHBGB010000041.1"/>
</dbReference>
<dbReference type="InterPro" id="IPR014903">
    <property type="entry name" value="DUF1796"/>
</dbReference>
<dbReference type="EMBL" id="JBHUHD010000001">
    <property type="protein sequence ID" value="MFD2139040.1"/>
    <property type="molecule type" value="Genomic_DNA"/>
</dbReference>
<protein>
    <submittedName>
        <fullName evidence="1">DUF1796 family putative cysteine peptidase</fullName>
    </submittedName>
</protein>
<dbReference type="Proteomes" id="UP001597299">
    <property type="component" value="Unassembled WGS sequence"/>
</dbReference>
<name>A0ABW4YRZ1_9HYPH</name>